<dbReference type="InterPro" id="IPR036388">
    <property type="entry name" value="WH-like_DNA-bd_sf"/>
</dbReference>
<gene>
    <name evidence="2" type="ORF">NIES46_43390</name>
</gene>
<reference evidence="2 3" key="1">
    <citation type="journal article" date="2019" name="J Genomics">
        <title>The Draft Genome of a Hydrogen-producing Cyanobacterium, Arthrospira platensis NIES-46.</title>
        <authorList>
            <person name="Suzuki S."/>
            <person name="Yamaguchi H."/>
            <person name="Kawachi M."/>
        </authorList>
    </citation>
    <scope>NUCLEOTIDE SEQUENCE [LARGE SCALE GENOMIC DNA]</scope>
    <source>
        <strain evidence="2 3">NIES-46</strain>
    </source>
</reference>
<sequence>MLLQQLQNHLRNHGRVSLAELEHQMKIDAETLRLMLGKLIRKGRVCKVEGKACGGCHSCPPEAIEFYEWISP</sequence>
<organism evidence="2 3">
    <name type="scientific">Limnospira platensis NIES-46</name>
    <dbReference type="NCBI Taxonomy" id="1236695"/>
    <lineage>
        <taxon>Bacteria</taxon>
        <taxon>Bacillati</taxon>
        <taxon>Cyanobacteriota</taxon>
        <taxon>Cyanophyceae</taxon>
        <taxon>Oscillatoriophycideae</taxon>
        <taxon>Oscillatoriales</taxon>
        <taxon>Sirenicapillariaceae</taxon>
        <taxon>Limnospira</taxon>
    </lineage>
</organism>
<evidence type="ECO:0000259" key="1">
    <source>
        <dbReference type="Pfam" id="PF09012"/>
    </source>
</evidence>
<dbReference type="EMBL" id="BIMW01000177">
    <property type="protein sequence ID" value="GCE96270.1"/>
    <property type="molecule type" value="Genomic_DNA"/>
</dbReference>
<dbReference type="InterPro" id="IPR015102">
    <property type="entry name" value="Tscrpt_reg_HTH_FeoC"/>
</dbReference>
<evidence type="ECO:0000313" key="2">
    <source>
        <dbReference type="EMBL" id="GCE96270.1"/>
    </source>
</evidence>
<dbReference type="InterPro" id="IPR036390">
    <property type="entry name" value="WH_DNA-bd_sf"/>
</dbReference>
<evidence type="ECO:0000313" key="3">
    <source>
        <dbReference type="Proteomes" id="UP000326169"/>
    </source>
</evidence>
<dbReference type="SUPFAM" id="SSF46785">
    <property type="entry name" value="Winged helix' DNA-binding domain"/>
    <property type="match status" value="1"/>
</dbReference>
<accession>A0A5M3TDY3</accession>
<name>A0A5M3TDY3_LIMPL</name>
<dbReference type="Proteomes" id="UP000326169">
    <property type="component" value="Unassembled WGS sequence"/>
</dbReference>
<feature type="domain" description="Transcriptional regulator HTH-type FeoC" evidence="1">
    <location>
        <begin position="3"/>
        <end position="68"/>
    </location>
</feature>
<protein>
    <recommendedName>
        <fullName evidence="1">Transcriptional regulator HTH-type FeoC domain-containing protein</fullName>
    </recommendedName>
</protein>
<dbReference type="Gene3D" id="1.10.10.10">
    <property type="entry name" value="Winged helix-like DNA-binding domain superfamily/Winged helix DNA-binding domain"/>
    <property type="match status" value="1"/>
</dbReference>
<dbReference type="Pfam" id="PF09012">
    <property type="entry name" value="FeoC"/>
    <property type="match status" value="1"/>
</dbReference>
<keyword evidence="3" id="KW-1185">Reference proteome</keyword>
<dbReference type="RefSeq" id="WP_006618023.1">
    <property type="nucleotide sequence ID" value="NZ_BIMW01000177.1"/>
</dbReference>
<proteinExistence type="predicted"/>
<dbReference type="GeneID" id="301685099"/>
<comment type="caution">
    <text evidence="2">The sequence shown here is derived from an EMBL/GenBank/DDBJ whole genome shotgun (WGS) entry which is preliminary data.</text>
</comment>